<dbReference type="AlphaFoldDB" id="A0A8H7UCZ1"/>
<keyword evidence="7" id="KW-1185">Reference proteome</keyword>
<reference evidence="6" key="1">
    <citation type="submission" date="2020-12" db="EMBL/GenBank/DDBJ databases">
        <title>Metabolic potential, ecology and presence of endohyphal bacteria is reflected in genomic diversity of Mucoromycotina.</title>
        <authorList>
            <person name="Muszewska A."/>
            <person name="Okrasinska A."/>
            <person name="Steczkiewicz K."/>
            <person name="Drgas O."/>
            <person name="Orlowska M."/>
            <person name="Perlinska-Lenart U."/>
            <person name="Aleksandrzak-Piekarczyk T."/>
            <person name="Szatraj K."/>
            <person name="Zielenkiewicz U."/>
            <person name="Pilsyk S."/>
            <person name="Malc E."/>
            <person name="Mieczkowski P."/>
            <person name="Kruszewska J.S."/>
            <person name="Biernat P."/>
            <person name="Pawlowska J."/>
        </authorList>
    </citation>
    <scope>NUCLEOTIDE SEQUENCE</scope>
    <source>
        <strain evidence="6">WA0000051536</strain>
    </source>
</reference>
<dbReference type="OrthoDB" id="429183at2759"/>
<dbReference type="GO" id="GO:0016020">
    <property type="term" value="C:membrane"/>
    <property type="evidence" value="ECO:0007669"/>
    <property type="project" value="UniProtKB-SubCell"/>
</dbReference>
<feature type="transmembrane region" description="Helical" evidence="5">
    <location>
        <begin position="121"/>
        <end position="140"/>
    </location>
</feature>
<keyword evidence="2 5" id="KW-0812">Transmembrane</keyword>
<evidence type="ECO:0000256" key="1">
    <source>
        <dbReference type="ARBA" id="ARBA00004141"/>
    </source>
</evidence>
<dbReference type="Proteomes" id="UP000612746">
    <property type="component" value="Unassembled WGS sequence"/>
</dbReference>
<accession>A0A8H7UCZ1</accession>
<evidence type="ECO:0000313" key="6">
    <source>
        <dbReference type="EMBL" id="KAG2178400.1"/>
    </source>
</evidence>
<gene>
    <name evidence="6" type="ORF">INT44_001552</name>
</gene>
<protein>
    <recommendedName>
        <fullName evidence="8">Ion transport domain-containing protein</fullName>
    </recommendedName>
</protein>
<evidence type="ECO:0000256" key="2">
    <source>
        <dbReference type="ARBA" id="ARBA00022692"/>
    </source>
</evidence>
<keyword evidence="4 5" id="KW-0472">Membrane</keyword>
<dbReference type="EMBL" id="JAEPRA010000011">
    <property type="protein sequence ID" value="KAG2178400.1"/>
    <property type="molecule type" value="Genomic_DNA"/>
</dbReference>
<proteinExistence type="predicted"/>
<dbReference type="PANTHER" id="PTHR38483">
    <property type="entry name" value="CHROMOSOME 1, WHOLE GENOME SHOTGUN SEQUENCE"/>
    <property type="match status" value="1"/>
</dbReference>
<comment type="caution">
    <text evidence="6">The sequence shown here is derived from an EMBL/GenBank/DDBJ whole genome shotgun (WGS) entry which is preliminary data.</text>
</comment>
<evidence type="ECO:0000256" key="5">
    <source>
        <dbReference type="SAM" id="Phobius"/>
    </source>
</evidence>
<organism evidence="6 7">
    <name type="scientific">Umbelopsis vinacea</name>
    <dbReference type="NCBI Taxonomy" id="44442"/>
    <lineage>
        <taxon>Eukaryota</taxon>
        <taxon>Fungi</taxon>
        <taxon>Fungi incertae sedis</taxon>
        <taxon>Mucoromycota</taxon>
        <taxon>Mucoromycotina</taxon>
        <taxon>Umbelopsidomycetes</taxon>
        <taxon>Umbelopsidales</taxon>
        <taxon>Umbelopsidaceae</taxon>
        <taxon>Umbelopsis</taxon>
    </lineage>
</organism>
<evidence type="ECO:0000256" key="3">
    <source>
        <dbReference type="ARBA" id="ARBA00022989"/>
    </source>
</evidence>
<dbReference type="Gene3D" id="1.20.120.350">
    <property type="entry name" value="Voltage-gated potassium channels. Chain C"/>
    <property type="match status" value="1"/>
</dbReference>
<sequence length="262" mass="29524">MVSSVTTVVERSAVLHHRQSYTFKQVAHKETSHGSPFTSLFMPDLDDDRAALMLGVDDEEEHFLGQNLPTRTQHGLTRAEAIQGMANRFMYSRFYIMFYLGLAGLSLVSIILSLAETCPSLLFIILEGIINAAMILEVSIRMVALRRGYWKSIWNVIDTILVILCAITLIVIASGCSASERSEALFDTILLVIRNCVQFFRLFMMMRKNQHSLSTRSARIDFDDLRNQPRNASVEFSAMERGVSLEGGFLDDSDDDDEGRII</sequence>
<keyword evidence="3 5" id="KW-1133">Transmembrane helix</keyword>
<comment type="subcellular location">
    <subcellularLocation>
        <location evidence="1">Membrane</location>
        <topology evidence="1">Multi-pass membrane protein</topology>
    </subcellularLocation>
</comment>
<feature type="transmembrane region" description="Helical" evidence="5">
    <location>
        <begin position="152"/>
        <end position="172"/>
    </location>
</feature>
<dbReference type="InterPro" id="IPR027359">
    <property type="entry name" value="Volt_channel_dom_sf"/>
</dbReference>
<feature type="transmembrane region" description="Helical" evidence="5">
    <location>
        <begin position="94"/>
        <end position="115"/>
    </location>
</feature>
<name>A0A8H7UCZ1_9FUNG</name>
<feature type="transmembrane region" description="Helical" evidence="5">
    <location>
        <begin position="184"/>
        <end position="204"/>
    </location>
</feature>
<dbReference type="PANTHER" id="PTHR38483:SF1">
    <property type="entry name" value="ION TRANSPORT DOMAIN-CONTAINING PROTEIN"/>
    <property type="match status" value="1"/>
</dbReference>
<evidence type="ECO:0000313" key="7">
    <source>
        <dbReference type="Proteomes" id="UP000612746"/>
    </source>
</evidence>
<evidence type="ECO:0008006" key="8">
    <source>
        <dbReference type="Google" id="ProtNLM"/>
    </source>
</evidence>
<evidence type="ECO:0000256" key="4">
    <source>
        <dbReference type="ARBA" id="ARBA00023136"/>
    </source>
</evidence>